<evidence type="ECO:0000256" key="6">
    <source>
        <dbReference type="ARBA" id="ARBA00022737"/>
    </source>
</evidence>
<evidence type="ECO:0000256" key="13">
    <source>
        <dbReference type="NCBIfam" id="TIGR04265"/>
    </source>
</evidence>
<protein>
    <recommendedName>
        <fullName evidence="12 13">Cardiolipin synthase</fullName>
        <shortName evidence="12">CL synthase</shortName>
        <ecNumber evidence="12 13">2.7.8.-</ecNumber>
    </recommendedName>
</protein>
<evidence type="ECO:0000256" key="14">
    <source>
        <dbReference type="SAM" id="MobiDB-lite"/>
    </source>
</evidence>
<keyword evidence="11 12" id="KW-1208">Phospholipid metabolism</keyword>
<evidence type="ECO:0000256" key="7">
    <source>
        <dbReference type="ARBA" id="ARBA00022989"/>
    </source>
</evidence>
<feature type="transmembrane region" description="Helical" evidence="12">
    <location>
        <begin position="15"/>
        <end position="37"/>
    </location>
</feature>
<feature type="domain" description="PLD phosphodiesterase" evidence="15">
    <location>
        <begin position="402"/>
        <end position="429"/>
    </location>
</feature>
<dbReference type="Gene3D" id="3.30.870.10">
    <property type="entry name" value="Endonuclease Chain A"/>
    <property type="match status" value="2"/>
</dbReference>
<evidence type="ECO:0000256" key="11">
    <source>
        <dbReference type="ARBA" id="ARBA00023264"/>
    </source>
</evidence>
<dbReference type="NCBIfam" id="TIGR04265">
    <property type="entry name" value="bac_cardiolipin"/>
    <property type="match status" value="1"/>
</dbReference>
<feature type="active site" evidence="12">
    <location>
        <position position="409"/>
    </location>
</feature>
<dbReference type="GO" id="GO:0032049">
    <property type="term" value="P:cardiolipin biosynthetic process"/>
    <property type="evidence" value="ECO:0007669"/>
    <property type="project" value="UniProtKB-UniRule"/>
</dbReference>
<keyword evidence="2 12" id="KW-1003">Cell membrane</keyword>
<keyword evidence="4 12" id="KW-0808">Transferase</keyword>
<keyword evidence="3 12" id="KW-0444">Lipid biosynthesis</keyword>
<dbReference type="KEGG" id="tim:GMBLW1_32150"/>
<comment type="similarity">
    <text evidence="12">Belongs to the phospholipase D family. Cardiolipin synthase subfamily.</text>
</comment>
<dbReference type="GO" id="GO:0008808">
    <property type="term" value="F:cardiolipin synthase activity"/>
    <property type="evidence" value="ECO:0007669"/>
    <property type="project" value="UniProtKB-UniRule"/>
</dbReference>
<feature type="active site" evidence="12">
    <location>
        <position position="233"/>
    </location>
</feature>
<sequence length="489" mass="55390">MLFAIESVWDSWEALTAWIAVFDVLLTVFVINVILNIKRESTSAVAWCMLVILLPIVGSIFFYIFGYQAIHRPLQRKQKQSRNYRQQEPAGPGNADPTAEHPHPGDPVWQDLVHYARSVDGFPATDGNAVEAYHEGEPFFAALFDAVQAATHHIHIEFFIFRSDETGRKLIDLLCEKAKSGVEVRFLYDAVGGHDLRSSLLRQLRRAGGKTHAFLPILNPLRRFRLNLRNHRKILVVDGRIGFVGGFNIGGEYLGLNPSFGFWRDSHVRLEGPAVRGLQRTFLEDWNFADGETVQGEAYFPRVRTVGHERVQILRSGPDQELKTVREVLFAAILRARKRVWITTPYFVPDAGLRDALHFAARSGIDVRIICPLRPDKWIPFLAARHYWVGMLDAGVKIYQYSRGFMHAKMMIVDDGWATVGSANLDNRSLLLNFECNAVLYSPDSIEGLAAQFLKDLSGSIRLNPSTFATRPYLSRFAEKVCWLLSPVL</sequence>
<evidence type="ECO:0000313" key="16">
    <source>
        <dbReference type="EMBL" id="VIP00745.1"/>
    </source>
</evidence>
<dbReference type="GO" id="GO:0005886">
    <property type="term" value="C:plasma membrane"/>
    <property type="evidence" value="ECO:0007669"/>
    <property type="project" value="UniProtKB-SubCell"/>
</dbReference>
<evidence type="ECO:0000256" key="3">
    <source>
        <dbReference type="ARBA" id="ARBA00022516"/>
    </source>
</evidence>
<comment type="catalytic activity">
    <reaction evidence="12">
        <text>2 a 1,2-diacyl-sn-glycero-3-phospho-(1'-sn-glycerol) = a cardiolipin + glycerol</text>
        <dbReference type="Rhea" id="RHEA:31451"/>
        <dbReference type="ChEBI" id="CHEBI:17754"/>
        <dbReference type="ChEBI" id="CHEBI:62237"/>
        <dbReference type="ChEBI" id="CHEBI:64716"/>
    </reaction>
</comment>
<keyword evidence="5 12" id="KW-0812">Transmembrane</keyword>
<evidence type="ECO:0000256" key="12">
    <source>
        <dbReference type="HAMAP-Rule" id="MF_01916"/>
    </source>
</evidence>
<keyword evidence="17" id="KW-1185">Reference proteome</keyword>
<feature type="active site" evidence="12">
    <location>
        <position position="231"/>
    </location>
</feature>
<dbReference type="CDD" id="cd09112">
    <property type="entry name" value="PLDc_CLS_2"/>
    <property type="match status" value="1"/>
</dbReference>
<comment type="function">
    <text evidence="12">Catalyzes the reversible phosphatidyl group transfer from one phosphatidylglycerol molecule to another to form cardiolipin (CL) (diphosphatidylglycerol) and glycerol.</text>
</comment>
<keyword evidence="7 12" id="KW-1133">Transmembrane helix</keyword>
<dbReference type="PANTHER" id="PTHR21248">
    <property type="entry name" value="CARDIOLIPIN SYNTHASE"/>
    <property type="match status" value="1"/>
</dbReference>
<dbReference type="PANTHER" id="PTHR21248:SF22">
    <property type="entry name" value="PHOSPHOLIPASE D"/>
    <property type="match status" value="1"/>
</dbReference>
<feature type="active site" evidence="12">
    <location>
        <position position="238"/>
    </location>
</feature>
<dbReference type="Pfam" id="PF13396">
    <property type="entry name" value="PLDc_N"/>
    <property type="match status" value="1"/>
</dbReference>
<dbReference type="EMBL" id="LR586016">
    <property type="protein sequence ID" value="VIP00745.1"/>
    <property type="molecule type" value="Genomic_DNA"/>
</dbReference>
<reference evidence="16" key="1">
    <citation type="submission" date="2019-04" db="EMBL/GenBank/DDBJ databases">
        <authorList>
            <consortium name="Science for Life Laboratories"/>
        </authorList>
    </citation>
    <scope>NUCLEOTIDE SEQUENCE</scope>
    <source>
        <strain evidence="16">MBLW1</strain>
    </source>
</reference>
<dbReference type="EMBL" id="LR593887">
    <property type="protein sequence ID" value="VTR96908.1"/>
    <property type="molecule type" value="Genomic_DNA"/>
</dbReference>
<dbReference type="SUPFAM" id="SSF56024">
    <property type="entry name" value="Phospholipase D/nuclease"/>
    <property type="match status" value="2"/>
</dbReference>
<dbReference type="InterPro" id="IPR030874">
    <property type="entry name" value="Cardiolipin_synth_Firmi"/>
</dbReference>
<evidence type="ECO:0000256" key="1">
    <source>
        <dbReference type="ARBA" id="ARBA00004651"/>
    </source>
</evidence>
<organism evidence="16">
    <name type="scientific">Tuwongella immobilis</name>
    <dbReference type="NCBI Taxonomy" id="692036"/>
    <lineage>
        <taxon>Bacteria</taxon>
        <taxon>Pseudomonadati</taxon>
        <taxon>Planctomycetota</taxon>
        <taxon>Planctomycetia</taxon>
        <taxon>Gemmatales</taxon>
        <taxon>Gemmataceae</taxon>
        <taxon>Tuwongella</taxon>
    </lineage>
</organism>
<feature type="active site" evidence="12">
    <location>
        <position position="407"/>
    </location>
</feature>
<gene>
    <name evidence="16" type="ORF">GMBLW1_32150</name>
</gene>
<dbReference type="InterPro" id="IPR001736">
    <property type="entry name" value="PLipase_D/transphosphatidylase"/>
</dbReference>
<feature type="region of interest" description="Disordered" evidence="14">
    <location>
        <begin position="78"/>
        <end position="103"/>
    </location>
</feature>
<feature type="transmembrane region" description="Helical" evidence="12">
    <location>
        <begin position="44"/>
        <end position="65"/>
    </location>
</feature>
<dbReference type="HAMAP" id="MF_01916">
    <property type="entry name" value="Cardiolipin_synth_Cls"/>
    <property type="match status" value="1"/>
</dbReference>
<accession>A0A6C2YI55</accession>
<evidence type="ECO:0000256" key="8">
    <source>
        <dbReference type="ARBA" id="ARBA00023098"/>
    </source>
</evidence>
<dbReference type="PROSITE" id="PS50035">
    <property type="entry name" value="PLD"/>
    <property type="match status" value="2"/>
</dbReference>
<dbReference type="InterPro" id="IPR027379">
    <property type="entry name" value="CLS_N"/>
</dbReference>
<dbReference type="InterPro" id="IPR025202">
    <property type="entry name" value="PLD-like_dom"/>
</dbReference>
<dbReference type="EC" id="2.7.8.-" evidence="12 13"/>
<keyword evidence="9 12" id="KW-0472">Membrane</keyword>
<keyword evidence="6" id="KW-0677">Repeat</keyword>
<evidence type="ECO:0000256" key="9">
    <source>
        <dbReference type="ARBA" id="ARBA00023136"/>
    </source>
</evidence>
<dbReference type="Proteomes" id="UP000464378">
    <property type="component" value="Chromosome"/>
</dbReference>
<evidence type="ECO:0000256" key="2">
    <source>
        <dbReference type="ARBA" id="ARBA00022475"/>
    </source>
</evidence>
<evidence type="ECO:0000256" key="5">
    <source>
        <dbReference type="ARBA" id="ARBA00022692"/>
    </source>
</evidence>
<keyword evidence="10 12" id="KW-0594">Phospholipid biosynthesis</keyword>
<dbReference type="InterPro" id="IPR022924">
    <property type="entry name" value="Cardiolipin_synthase"/>
</dbReference>
<evidence type="ECO:0000256" key="10">
    <source>
        <dbReference type="ARBA" id="ARBA00023209"/>
    </source>
</evidence>
<evidence type="ECO:0000256" key="4">
    <source>
        <dbReference type="ARBA" id="ARBA00022679"/>
    </source>
</evidence>
<evidence type="ECO:0000259" key="15">
    <source>
        <dbReference type="PROSITE" id="PS50035"/>
    </source>
</evidence>
<feature type="active site" evidence="12">
    <location>
        <position position="414"/>
    </location>
</feature>
<dbReference type="FunFam" id="3.30.870.10:FF:000014">
    <property type="entry name" value="Cardiolipin synthase"/>
    <property type="match status" value="1"/>
</dbReference>
<dbReference type="RefSeq" id="WP_162655931.1">
    <property type="nucleotide sequence ID" value="NZ_LR593887.1"/>
</dbReference>
<evidence type="ECO:0000313" key="17">
    <source>
        <dbReference type="Proteomes" id="UP000464378"/>
    </source>
</evidence>
<dbReference type="Pfam" id="PF13091">
    <property type="entry name" value="PLDc_2"/>
    <property type="match status" value="2"/>
</dbReference>
<comment type="subcellular location">
    <subcellularLocation>
        <location evidence="1 12">Cell membrane</location>
        <topology evidence="1 12">Multi-pass membrane protein</topology>
    </subcellularLocation>
</comment>
<feature type="domain" description="PLD phosphodiesterase" evidence="15">
    <location>
        <begin position="226"/>
        <end position="253"/>
    </location>
</feature>
<dbReference type="FunCoup" id="A0A6C2YI55">
    <property type="interactions" value="79"/>
</dbReference>
<dbReference type="SMART" id="SM00155">
    <property type="entry name" value="PLDc"/>
    <property type="match status" value="2"/>
</dbReference>
<dbReference type="CDD" id="cd09110">
    <property type="entry name" value="PLDc_CLS_1"/>
    <property type="match status" value="1"/>
</dbReference>
<name>A0A6C2YI55_9BACT</name>
<dbReference type="InParanoid" id="A0A6C2YI55"/>
<dbReference type="AlphaFoldDB" id="A0A6C2YI55"/>
<proteinExistence type="inferred from homology"/>
<keyword evidence="8 12" id="KW-0443">Lipid metabolism</keyword>